<dbReference type="AlphaFoldDB" id="A0A931G1X0"/>
<proteinExistence type="predicted"/>
<dbReference type="SUPFAM" id="SSF49503">
    <property type="entry name" value="Cupredoxins"/>
    <property type="match status" value="1"/>
</dbReference>
<keyword evidence="2" id="KW-1185">Reference proteome</keyword>
<protein>
    <submittedName>
        <fullName evidence="1">Uncharacterized protein</fullName>
    </submittedName>
</protein>
<reference evidence="1" key="1">
    <citation type="submission" date="2020-11" db="EMBL/GenBank/DDBJ databases">
        <title>Isolation and identification of active actinomycetes.</title>
        <authorList>
            <person name="Sun X."/>
        </authorList>
    </citation>
    <scope>NUCLEOTIDE SEQUENCE</scope>
    <source>
        <strain evidence="1">NEAU-A11</strain>
    </source>
</reference>
<dbReference type="RefSeq" id="WP_196414539.1">
    <property type="nucleotide sequence ID" value="NZ_JADQTO010000006.1"/>
</dbReference>
<dbReference type="InterPro" id="IPR008972">
    <property type="entry name" value="Cupredoxin"/>
</dbReference>
<comment type="caution">
    <text evidence="1">The sequence shown here is derived from an EMBL/GenBank/DDBJ whole genome shotgun (WGS) entry which is preliminary data.</text>
</comment>
<sequence>MNSPVLLGVTSDVAAEVHVHGYDLVYPVRPGSPACVLFVAGRTGVFDVEAHPEILLLQLEVR</sequence>
<gene>
    <name evidence="1" type="ORF">I4J89_14885</name>
</gene>
<evidence type="ECO:0000313" key="2">
    <source>
        <dbReference type="Proteomes" id="UP000598146"/>
    </source>
</evidence>
<dbReference type="Proteomes" id="UP000598146">
    <property type="component" value="Unassembled WGS sequence"/>
</dbReference>
<organism evidence="1 2">
    <name type="scientific">Actinoplanes aureus</name>
    <dbReference type="NCBI Taxonomy" id="2792083"/>
    <lineage>
        <taxon>Bacteria</taxon>
        <taxon>Bacillati</taxon>
        <taxon>Actinomycetota</taxon>
        <taxon>Actinomycetes</taxon>
        <taxon>Micromonosporales</taxon>
        <taxon>Micromonosporaceae</taxon>
        <taxon>Actinoplanes</taxon>
    </lineage>
</organism>
<name>A0A931G1X0_9ACTN</name>
<evidence type="ECO:0000313" key="1">
    <source>
        <dbReference type="EMBL" id="MBG0562739.1"/>
    </source>
</evidence>
<accession>A0A931G1X0</accession>
<dbReference type="EMBL" id="JADQTO010000006">
    <property type="protein sequence ID" value="MBG0562739.1"/>
    <property type="molecule type" value="Genomic_DNA"/>
</dbReference>